<evidence type="ECO:0000313" key="3">
    <source>
        <dbReference type="Proteomes" id="UP000481360"/>
    </source>
</evidence>
<feature type="chain" id="PRO_5028877078" description="WxL domain surface cell wall-binding" evidence="1">
    <location>
        <begin position="33"/>
        <end position="188"/>
    </location>
</feature>
<keyword evidence="1" id="KW-0732">Signal</keyword>
<dbReference type="EMBL" id="JAAMPJ010000001">
    <property type="protein sequence ID" value="NGY58016.1"/>
    <property type="molecule type" value="Genomic_DNA"/>
</dbReference>
<evidence type="ECO:0008006" key="4">
    <source>
        <dbReference type="Google" id="ProtNLM"/>
    </source>
</evidence>
<sequence>MQTGTGFGIRTTFGALVVAAAMVMISSGSAGAVDDTTSTTFTVSSGTLTINAPAAAALGTGALGATITAELGDVVVTDARALVAASWTATVASGDYTTGGGTASETIANDLVEYWSGPVVSSTGTGTTFVPGQATEEDAVALDVSQPAVALTAGVGINSATWTPTLAVNVPPNAIAGGYTGTVTHSVV</sequence>
<evidence type="ECO:0000256" key="1">
    <source>
        <dbReference type="SAM" id="SignalP"/>
    </source>
</evidence>
<accession>A0A7C9VQ79</accession>
<comment type="caution">
    <text evidence="2">The sequence shown here is derived from an EMBL/GenBank/DDBJ whole genome shotgun (WGS) entry which is preliminary data.</text>
</comment>
<reference evidence="2 3" key="1">
    <citation type="submission" date="2020-03" db="EMBL/GenBank/DDBJ databases">
        <title>Isolation and identification of active actinomycetes.</title>
        <authorList>
            <person name="Sun X."/>
        </authorList>
    </citation>
    <scope>NUCLEOTIDE SEQUENCE [LARGE SCALE GENOMIC DNA]</scope>
    <source>
        <strain evidence="2 3">NEAU-D13</strain>
    </source>
</reference>
<proteinExistence type="predicted"/>
<dbReference type="AlphaFoldDB" id="A0A7C9VQ79"/>
<name>A0A7C9VQ79_9PSEU</name>
<feature type="signal peptide" evidence="1">
    <location>
        <begin position="1"/>
        <end position="32"/>
    </location>
</feature>
<organism evidence="2 3">
    <name type="scientific">Lentzea alba</name>
    <dbReference type="NCBI Taxonomy" id="2714351"/>
    <lineage>
        <taxon>Bacteria</taxon>
        <taxon>Bacillati</taxon>
        <taxon>Actinomycetota</taxon>
        <taxon>Actinomycetes</taxon>
        <taxon>Pseudonocardiales</taxon>
        <taxon>Pseudonocardiaceae</taxon>
        <taxon>Lentzea</taxon>
    </lineage>
</organism>
<gene>
    <name evidence="2" type="ORF">G7043_03610</name>
</gene>
<protein>
    <recommendedName>
        <fullName evidence="4">WxL domain surface cell wall-binding</fullName>
    </recommendedName>
</protein>
<evidence type="ECO:0000313" key="2">
    <source>
        <dbReference type="EMBL" id="NGY58016.1"/>
    </source>
</evidence>
<keyword evidence="3" id="KW-1185">Reference proteome</keyword>
<dbReference type="Proteomes" id="UP000481360">
    <property type="component" value="Unassembled WGS sequence"/>
</dbReference>